<proteinExistence type="predicted"/>
<dbReference type="EMBL" id="GGEC01019325">
    <property type="protein sequence ID" value="MBW99808.1"/>
    <property type="molecule type" value="Transcribed_RNA"/>
</dbReference>
<protein>
    <submittedName>
        <fullName evidence="2">Uncharacterized protein</fullName>
    </submittedName>
</protein>
<evidence type="ECO:0000256" key="1">
    <source>
        <dbReference type="SAM" id="SignalP"/>
    </source>
</evidence>
<keyword evidence="1" id="KW-0732">Signal</keyword>
<feature type="signal peptide" evidence="1">
    <location>
        <begin position="1"/>
        <end position="18"/>
    </location>
</feature>
<name>A0A2P2K292_RHIMU</name>
<feature type="chain" id="PRO_5015199788" evidence="1">
    <location>
        <begin position="19"/>
        <end position="121"/>
    </location>
</feature>
<organism evidence="2">
    <name type="scientific">Rhizophora mucronata</name>
    <name type="common">Asiatic mangrove</name>
    <dbReference type="NCBI Taxonomy" id="61149"/>
    <lineage>
        <taxon>Eukaryota</taxon>
        <taxon>Viridiplantae</taxon>
        <taxon>Streptophyta</taxon>
        <taxon>Embryophyta</taxon>
        <taxon>Tracheophyta</taxon>
        <taxon>Spermatophyta</taxon>
        <taxon>Magnoliopsida</taxon>
        <taxon>eudicotyledons</taxon>
        <taxon>Gunneridae</taxon>
        <taxon>Pentapetalae</taxon>
        <taxon>rosids</taxon>
        <taxon>fabids</taxon>
        <taxon>Malpighiales</taxon>
        <taxon>Rhizophoraceae</taxon>
        <taxon>Rhizophora</taxon>
    </lineage>
</organism>
<reference evidence="2" key="1">
    <citation type="submission" date="2018-02" db="EMBL/GenBank/DDBJ databases">
        <title>Rhizophora mucronata_Transcriptome.</title>
        <authorList>
            <person name="Meera S.P."/>
            <person name="Sreeshan A."/>
            <person name="Augustine A."/>
        </authorList>
    </citation>
    <scope>NUCLEOTIDE SEQUENCE</scope>
    <source>
        <tissue evidence="2">Leaf</tissue>
    </source>
</reference>
<sequence>MHLCISFLLLWLPQLAFTQNGYVRELYWNSYSQSITHCFPLEVINNAEPTFRSNHCSAWKFGNQSVIHNPFNFSKTFSYFSKASYWRCKDDIKNIETFFGDYREVTSHRACLPYRWSSPYL</sequence>
<dbReference type="AlphaFoldDB" id="A0A2P2K292"/>
<evidence type="ECO:0000313" key="2">
    <source>
        <dbReference type="EMBL" id="MBW99808.1"/>
    </source>
</evidence>
<accession>A0A2P2K292</accession>